<dbReference type="Proteomes" id="UP000682733">
    <property type="component" value="Unassembled WGS sequence"/>
</dbReference>
<dbReference type="EMBL" id="CAJNOK010020110">
    <property type="protein sequence ID" value="CAF1311236.1"/>
    <property type="molecule type" value="Genomic_DNA"/>
</dbReference>
<accession>A0A8S2EUB0</accession>
<evidence type="ECO:0000256" key="1">
    <source>
        <dbReference type="SAM" id="MobiDB-lite"/>
    </source>
</evidence>
<feature type="compositionally biased region" description="Polar residues" evidence="1">
    <location>
        <begin position="180"/>
        <end position="189"/>
    </location>
</feature>
<sequence length="318" mass="35157">LPTDTIDYVSYSDGTSFSQQHVNDHQTPPFRGTGRSIVSKTHRMTSNMSNTNISDTEGQINSTLLECTDTDIVCLEESSTQPPVDRKAFGTVSSSDPSCLYTEKQLQQLLSAVVLSVTTNVVLDSKVLVPFSYLIPSPSSTTPATSDTSNASMPVAINNSNDVIQTPLRTENRRNMLPFTATSPLASVRNNDRSRNPRPFSRCTGTDSRRSVSSTYTSPTATSVHHRSDRKTTSASNTYPTSSRGFHQSLALATNSRERPSTIRDVTNFDREDFETYGEPRRRIPPITAQTAEVLAEANHLIQRMHKTMDEEFGPDRN</sequence>
<name>A0A8S2EUB0_9BILA</name>
<gene>
    <name evidence="2" type="ORF">OVA965_LOCUS28991</name>
    <name evidence="3" type="ORF">TMI583_LOCUS29754</name>
</gene>
<feature type="compositionally biased region" description="Polar residues" evidence="1">
    <location>
        <begin position="203"/>
        <end position="223"/>
    </location>
</feature>
<comment type="caution">
    <text evidence="2">The sequence shown here is derived from an EMBL/GenBank/DDBJ whole genome shotgun (WGS) entry which is preliminary data.</text>
</comment>
<proteinExistence type="predicted"/>
<dbReference type="Proteomes" id="UP000677228">
    <property type="component" value="Unassembled WGS sequence"/>
</dbReference>
<protein>
    <submittedName>
        <fullName evidence="2">Uncharacterized protein</fullName>
    </submittedName>
</protein>
<evidence type="ECO:0000313" key="3">
    <source>
        <dbReference type="EMBL" id="CAF4119133.1"/>
    </source>
</evidence>
<organism evidence="2 4">
    <name type="scientific">Didymodactylos carnosus</name>
    <dbReference type="NCBI Taxonomy" id="1234261"/>
    <lineage>
        <taxon>Eukaryota</taxon>
        <taxon>Metazoa</taxon>
        <taxon>Spiralia</taxon>
        <taxon>Gnathifera</taxon>
        <taxon>Rotifera</taxon>
        <taxon>Eurotatoria</taxon>
        <taxon>Bdelloidea</taxon>
        <taxon>Philodinida</taxon>
        <taxon>Philodinidae</taxon>
        <taxon>Didymodactylos</taxon>
    </lineage>
</organism>
<evidence type="ECO:0000313" key="4">
    <source>
        <dbReference type="Proteomes" id="UP000677228"/>
    </source>
</evidence>
<dbReference type="AlphaFoldDB" id="A0A8S2EUB0"/>
<feature type="region of interest" description="Disordered" evidence="1">
    <location>
        <begin position="168"/>
        <end position="262"/>
    </location>
</feature>
<feature type="compositionally biased region" description="Polar residues" evidence="1">
    <location>
        <begin position="233"/>
        <end position="255"/>
    </location>
</feature>
<evidence type="ECO:0000313" key="2">
    <source>
        <dbReference type="EMBL" id="CAF1311236.1"/>
    </source>
</evidence>
<dbReference type="EMBL" id="CAJOBA010041697">
    <property type="protein sequence ID" value="CAF4119133.1"/>
    <property type="molecule type" value="Genomic_DNA"/>
</dbReference>
<reference evidence="2" key="1">
    <citation type="submission" date="2021-02" db="EMBL/GenBank/DDBJ databases">
        <authorList>
            <person name="Nowell W R."/>
        </authorList>
    </citation>
    <scope>NUCLEOTIDE SEQUENCE</scope>
</reference>
<feature type="non-terminal residue" evidence="2">
    <location>
        <position position="1"/>
    </location>
</feature>